<comment type="caution">
    <text evidence="2">The sequence shown here is derived from an EMBL/GenBank/DDBJ whole genome shotgun (WGS) entry which is preliminary data.</text>
</comment>
<evidence type="ECO:0000256" key="1">
    <source>
        <dbReference type="SAM" id="MobiDB-lite"/>
    </source>
</evidence>
<keyword evidence="3" id="KW-1185">Reference proteome</keyword>
<dbReference type="SUPFAM" id="SSF88713">
    <property type="entry name" value="Glycoside hydrolase/deacetylase"/>
    <property type="match status" value="1"/>
</dbReference>
<organism evidence="2 3">
    <name type="scientific">Halobaculum marinum</name>
    <dbReference type="NCBI Taxonomy" id="3031996"/>
    <lineage>
        <taxon>Archaea</taxon>
        <taxon>Methanobacteriati</taxon>
        <taxon>Methanobacteriota</taxon>
        <taxon>Stenosarchaea group</taxon>
        <taxon>Halobacteria</taxon>
        <taxon>Halobacteriales</taxon>
        <taxon>Haloferacaceae</taxon>
        <taxon>Halobaculum</taxon>
    </lineage>
</organism>
<proteinExistence type="predicted"/>
<name>A0ABD5X303_9EURY</name>
<sequence length="343" mass="39339">MTRDEYDFLPGNDDLTWPGGVEPPEERPVPDGYEFSLLLTHDIDRPYKTYQSLYYALTQPERRAYHLSTLMPGVNPYWQFEDVMALEDDLGVRSACYILDEQRLFRDRPRSEWVTMEGVQLFAGRYDPTDPDIVEAIRALDEGGWEIGLHGSYESFDDPDRLRAEKETVERVLGRAVTGGRQHYLNLKTPDTWEHQRSLGLKYDCSLGISGEYGFHHGHGLRRPFGDEFVVFPLTIMEQSLPDPGADFDAAWQVCEDILQEAREEGAVMSVLWHLRHLAPEEFPGHRRIYRKLISRAQELGGWVGSPGEFYALLDLDDLERWEVQTGDRVADATADGGTDRPE</sequence>
<dbReference type="InterPro" id="IPR011330">
    <property type="entry name" value="Glyco_hydro/deAcase_b/a-brl"/>
</dbReference>
<evidence type="ECO:0000313" key="2">
    <source>
        <dbReference type="EMBL" id="MFC7098961.1"/>
    </source>
</evidence>
<dbReference type="EMBL" id="JBHTAG010000004">
    <property type="protein sequence ID" value="MFC7098961.1"/>
    <property type="molecule type" value="Genomic_DNA"/>
</dbReference>
<dbReference type="Gene3D" id="3.20.20.370">
    <property type="entry name" value="Glycoside hydrolase/deacetylase"/>
    <property type="match status" value="1"/>
</dbReference>
<dbReference type="Proteomes" id="UP001596388">
    <property type="component" value="Unassembled WGS sequence"/>
</dbReference>
<feature type="region of interest" description="Disordered" evidence="1">
    <location>
        <begin position="1"/>
        <end position="28"/>
    </location>
</feature>
<dbReference type="GeneID" id="79271652"/>
<dbReference type="AlphaFoldDB" id="A0ABD5X303"/>
<gene>
    <name evidence="2" type="ORF">ACFQKD_16770</name>
</gene>
<dbReference type="CDD" id="cd10931">
    <property type="entry name" value="CE4_u7"/>
    <property type="match status" value="1"/>
</dbReference>
<reference evidence="2 3" key="1">
    <citation type="journal article" date="2019" name="Int. J. Syst. Evol. Microbiol.">
        <title>The Global Catalogue of Microorganisms (GCM) 10K type strain sequencing project: providing services to taxonomists for standard genome sequencing and annotation.</title>
        <authorList>
            <consortium name="The Broad Institute Genomics Platform"/>
            <consortium name="The Broad Institute Genome Sequencing Center for Infectious Disease"/>
            <person name="Wu L."/>
            <person name="Ma J."/>
        </authorList>
    </citation>
    <scope>NUCLEOTIDE SEQUENCE [LARGE SCALE GENOMIC DNA]</scope>
    <source>
        <strain evidence="2 3">DT55</strain>
    </source>
</reference>
<dbReference type="RefSeq" id="WP_276239482.1">
    <property type="nucleotide sequence ID" value="NZ_CP119990.1"/>
</dbReference>
<protein>
    <submittedName>
        <fullName evidence="2">Polysaccharide deacetylase family protein</fullName>
    </submittedName>
</protein>
<evidence type="ECO:0000313" key="3">
    <source>
        <dbReference type="Proteomes" id="UP001596388"/>
    </source>
</evidence>
<accession>A0ABD5X303</accession>